<keyword evidence="1" id="KW-0812">Transmembrane</keyword>
<reference evidence="2" key="2">
    <citation type="journal article" date="2023" name="Int. J. Mol. Sci.">
        <title>De Novo Assembly and Annotation of 11 Diverse Shrub Willow (Salix) Genomes Reveals Novel Gene Organization in Sex-Linked Regions.</title>
        <authorList>
            <person name="Hyden B."/>
            <person name="Feng K."/>
            <person name="Yates T.B."/>
            <person name="Jawdy S."/>
            <person name="Cereghino C."/>
            <person name="Smart L.B."/>
            <person name="Muchero W."/>
        </authorList>
    </citation>
    <scope>NUCLEOTIDE SEQUENCE</scope>
    <source>
        <tissue evidence="2">Shoot tip</tissue>
    </source>
</reference>
<feature type="transmembrane region" description="Helical" evidence="1">
    <location>
        <begin position="45"/>
        <end position="63"/>
    </location>
</feature>
<protein>
    <submittedName>
        <fullName evidence="2">Uncharacterized protein</fullName>
    </submittedName>
</protein>
<evidence type="ECO:0000256" key="1">
    <source>
        <dbReference type="SAM" id="Phobius"/>
    </source>
</evidence>
<reference evidence="2" key="1">
    <citation type="submission" date="2022-10" db="EMBL/GenBank/DDBJ databases">
        <authorList>
            <person name="Hyden B.L."/>
            <person name="Feng K."/>
            <person name="Yates T."/>
            <person name="Jawdy S."/>
            <person name="Smart L.B."/>
            <person name="Muchero W."/>
        </authorList>
    </citation>
    <scope>NUCLEOTIDE SEQUENCE</scope>
    <source>
        <tissue evidence="2">Shoot tip</tissue>
    </source>
</reference>
<dbReference type="Proteomes" id="UP001141253">
    <property type="component" value="Chromosome 7"/>
</dbReference>
<proteinExistence type="predicted"/>
<comment type="caution">
    <text evidence="2">The sequence shown here is derived from an EMBL/GenBank/DDBJ whole genome shotgun (WGS) entry which is preliminary data.</text>
</comment>
<feature type="transmembrane region" description="Helical" evidence="1">
    <location>
        <begin position="7"/>
        <end position="25"/>
    </location>
</feature>
<evidence type="ECO:0000313" key="2">
    <source>
        <dbReference type="EMBL" id="KAJ6365965.1"/>
    </source>
</evidence>
<keyword evidence="1" id="KW-0472">Membrane</keyword>
<evidence type="ECO:0000313" key="3">
    <source>
        <dbReference type="Proteomes" id="UP001141253"/>
    </source>
</evidence>
<sequence>MTTGLSMILKLLILCIEAAFAVFLGKLVSFWCHYGCFKLSCKSLFLQKWLEVLGLYLILIMYIRRLSEGLLGSMLTPVHLSFMLLLAGWL</sequence>
<keyword evidence="3" id="KW-1185">Reference proteome</keyword>
<dbReference type="EMBL" id="JAPFFI010000014">
    <property type="protein sequence ID" value="KAJ6365965.1"/>
    <property type="molecule type" value="Genomic_DNA"/>
</dbReference>
<organism evidence="2 3">
    <name type="scientific">Salix suchowensis</name>
    <dbReference type="NCBI Taxonomy" id="1278906"/>
    <lineage>
        <taxon>Eukaryota</taxon>
        <taxon>Viridiplantae</taxon>
        <taxon>Streptophyta</taxon>
        <taxon>Embryophyta</taxon>
        <taxon>Tracheophyta</taxon>
        <taxon>Spermatophyta</taxon>
        <taxon>Magnoliopsida</taxon>
        <taxon>eudicotyledons</taxon>
        <taxon>Gunneridae</taxon>
        <taxon>Pentapetalae</taxon>
        <taxon>rosids</taxon>
        <taxon>fabids</taxon>
        <taxon>Malpighiales</taxon>
        <taxon>Salicaceae</taxon>
        <taxon>Saliceae</taxon>
        <taxon>Salix</taxon>
    </lineage>
</organism>
<feature type="transmembrane region" description="Helical" evidence="1">
    <location>
        <begin position="70"/>
        <end position="89"/>
    </location>
</feature>
<keyword evidence="1" id="KW-1133">Transmembrane helix</keyword>
<accession>A0ABQ9AXU2</accession>
<gene>
    <name evidence="2" type="ORF">OIU77_002517</name>
</gene>
<name>A0ABQ9AXU2_9ROSI</name>